<dbReference type="EMBL" id="FNCG01000013">
    <property type="protein sequence ID" value="SDH84904.1"/>
    <property type="molecule type" value="Genomic_DNA"/>
</dbReference>
<organism evidence="1 2">
    <name type="scientific">Mucilaginibacter gossypii</name>
    <dbReference type="NCBI Taxonomy" id="551996"/>
    <lineage>
        <taxon>Bacteria</taxon>
        <taxon>Pseudomonadati</taxon>
        <taxon>Bacteroidota</taxon>
        <taxon>Sphingobacteriia</taxon>
        <taxon>Sphingobacteriales</taxon>
        <taxon>Sphingobacteriaceae</taxon>
        <taxon>Mucilaginibacter</taxon>
    </lineage>
</organism>
<dbReference type="STRING" id="551996.SAMN05192573_11343"/>
<keyword evidence="2" id="KW-1185">Reference proteome</keyword>
<reference evidence="2" key="1">
    <citation type="submission" date="2016-10" db="EMBL/GenBank/DDBJ databases">
        <authorList>
            <person name="Varghese N."/>
            <person name="Submissions S."/>
        </authorList>
    </citation>
    <scope>NUCLEOTIDE SEQUENCE [LARGE SCALE GENOMIC DNA]</scope>
    <source>
        <strain evidence="2">Gh-67</strain>
    </source>
</reference>
<evidence type="ECO:0000313" key="1">
    <source>
        <dbReference type="EMBL" id="SDH84904.1"/>
    </source>
</evidence>
<name>A0A1G8FS01_9SPHI</name>
<dbReference type="Proteomes" id="UP000199705">
    <property type="component" value="Unassembled WGS sequence"/>
</dbReference>
<accession>A0A1G8FS01</accession>
<dbReference type="AlphaFoldDB" id="A0A1G8FS01"/>
<proteinExistence type="predicted"/>
<gene>
    <name evidence="1" type="ORF">SAMN05192573_11343</name>
</gene>
<sequence>MSLSVTIRNIFLVGILSISCLAAYAQNGSKGMRLNRNVLIKKLTEADSSLVFKQDTDISLLPNFVATDANGSRAQLIGKPDELAIVKWTYVFTADEKVNLAELQKLAWFANTLGDQEGLDWFFAQLAELGKDYKKPLLEIKMFDSKSKGEISYSPKEKVLTMTFTPW</sequence>
<protein>
    <submittedName>
        <fullName evidence="1">Uncharacterized protein</fullName>
    </submittedName>
</protein>
<evidence type="ECO:0000313" key="2">
    <source>
        <dbReference type="Proteomes" id="UP000199705"/>
    </source>
</evidence>
<dbReference type="RefSeq" id="WP_091172088.1">
    <property type="nucleotide sequence ID" value="NZ_FNCG01000013.1"/>
</dbReference>